<dbReference type="Gene3D" id="3.30.1360.200">
    <property type="match status" value="1"/>
</dbReference>
<dbReference type="SUPFAM" id="SSF82866">
    <property type="entry name" value="Multidrug efflux transporter AcrB transmembrane domain"/>
    <property type="match status" value="1"/>
</dbReference>
<dbReference type="PANTHER" id="PTHR30081">
    <property type="entry name" value="PROTEIN-EXPORT MEMBRANE PROTEIN SEC"/>
    <property type="match status" value="1"/>
</dbReference>
<feature type="domain" description="Protein translocase subunit SecDF P1" evidence="11">
    <location>
        <begin position="93"/>
        <end position="152"/>
    </location>
</feature>
<dbReference type="Pfam" id="PF02355">
    <property type="entry name" value="SecD_SecF_C"/>
    <property type="match status" value="1"/>
</dbReference>
<dbReference type="GO" id="GO:0005886">
    <property type="term" value="C:plasma membrane"/>
    <property type="evidence" value="ECO:0007669"/>
    <property type="project" value="UniProtKB-SubCell"/>
</dbReference>
<gene>
    <name evidence="9 13" type="primary">secD</name>
    <name evidence="13" type="ORF">COU97_01255</name>
</gene>
<dbReference type="InterPro" id="IPR048634">
    <property type="entry name" value="SecD_SecF_C"/>
</dbReference>
<feature type="transmembrane region" description="Helical" evidence="9">
    <location>
        <begin position="286"/>
        <end position="304"/>
    </location>
</feature>
<evidence type="ECO:0000313" key="14">
    <source>
        <dbReference type="Proteomes" id="UP000231579"/>
    </source>
</evidence>
<dbReference type="PANTHER" id="PTHR30081:SF1">
    <property type="entry name" value="PROTEIN TRANSLOCASE SUBUNIT SECD"/>
    <property type="match status" value="1"/>
</dbReference>
<evidence type="ECO:0000256" key="4">
    <source>
        <dbReference type="ARBA" id="ARBA00022692"/>
    </source>
</evidence>
<evidence type="ECO:0000256" key="6">
    <source>
        <dbReference type="ARBA" id="ARBA00022989"/>
    </source>
</evidence>
<dbReference type="NCBIfam" id="TIGR01129">
    <property type="entry name" value="secD"/>
    <property type="match status" value="1"/>
</dbReference>
<comment type="caution">
    <text evidence="13">The sequence shown here is derived from an EMBL/GenBank/DDBJ whole genome shotgun (WGS) entry which is preliminary data.</text>
</comment>
<keyword evidence="7 9" id="KW-0811">Translocation</keyword>
<dbReference type="Pfam" id="PF22599">
    <property type="entry name" value="SecDF_P1_head"/>
    <property type="match status" value="1"/>
</dbReference>
<feature type="transmembrane region" description="Helical" evidence="9">
    <location>
        <begin position="416"/>
        <end position="439"/>
    </location>
</feature>
<evidence type="ECO:0000259" key="12">
    <source>
        <dbReference type="Pfam" id="PF22599"/>
    </source>
</evidence>
<evidence type="ECO:0000256" key="1">
    <source>
        <dbReference type="ARBA" id="ARBA00004651"/>
    </source>
</evidence>
<evidence type="ECO:0000313" key="13">
    <source>
        <dbReference type="EMBL" id="PJE70144.1"/>
    </source>
</evidence>
<evidence type="ECO:0000256" key="7">
    <source>
        <dbReference type="ARBA" id="ARBA00023010"/>
    </source>
</evidence>
<dbReference type="NCBIfam" id="TIGR00916">
    <property type="entry name" value="2A0604s01"/>
    <property type="match status" value="1"/>
</dbReference>
<dbReference type="InterPro" id="IPR005791">
    <property type="entry name" value="SecD"/>
</dbReference>
<dbReference type="Pfam" id="PF21760">
    <property type="entry name" value="SecD_1st"/>
    <property type="match status" value="1"/>
</dbReference>
<dbReference type="GO" id="GO:0043952">
    <property type="term" value="P:protein transport by the Sec complex"/>
    <property type="evidence" value="ECO:0007669"/>
    <property type="project" value="UniProtKB-UniRule"/>
</dbReference>
<dbReference type="Gene3D" id="3.30.70.3400">
    <property type="match status" value="1"/>
</dbReference>
<feature type="domain" description="Protein export membrane protein SecD/SecF C-terminal" evidence="10">
    <location>
        <begin position="265"/>
        <end position="443"/>
    </location>
</feature>
<evidence type="ECO:0000256" key="8">
    <source>
        <dbReference type="ARBA" id="ARBA00023136"/>
    </source>
</evidence>
<comment type="subcellular location">
    <subcellularLocation>
        <location evidence="1 9">Cell membrane</location>
        <topology evidence="1 9">Multi-pass membrane protein</topology>
    </subcellularLocation>
</comment>
<dbReference type="InterPro" id="IPR048631">
    <property type="entry name" value="SecD_1st"/>
</dbReference>
<keyword evidence="2 9" id="KW-0813">Transport</keyword>
<evidence type="ECO:0000256" key="9">
    <source>
        <dbReference type="HAMAP-Rule" id="MF_01463"/>
    </source>
</evidence>
<evidence type="ECO:0000259" key="11">
    <source>
        <dbReference type="Pfam" id="PF21760"/>
    </source>
</evidence>
<accession>A0A2M8L7D7</accession>
<dbReference type="AlphaFoldDB" id="A0A2M8L7D7"/>
<evidence type="ECO:0000256" key="3">
    <source>
        <dbReference type="ARBA" id="ARBA00022475"/>
    </source>
</evidence>
<proteinExistence type="inferred from homology"/>
<dbReference type="InterPro" id="IPR022813">
    <property type="entry name" value="SecD/SecF_arch_bac"/>
</dbReference>
<dbReference type="HAMAP" id="MF_01463_B">
    <property type="entry name" value="SecD_B"/>
    <property type="match status" value="1"/>
</dbReference>
<dbReference type="EMBL" id="PFEM01000018">
    <property type="protein sequence ID" value="PJE70144.1"/>
    <property type="molecule type" value="Genomic_DNA"/>
</dbReference>
<comment type="similarity">
    <text evidence="9">Belongs to the SecD/SecF family. SecD subfamily.</text>
</comment>
<protein>
    <recommendedName>
        <fullName evidence="9">Protein translocase subunit SecD</fullName>
    </recommendedName>
</protein>
<name>A0A2M8L7D7_9BACT</name>
<sequence length="446" mass="48365">MKKKRFLLWAILAISLLSLFLDLPAVVPLKFKVAGYQIDWQLRRPRINWRLGKNQFTRDLEIKKGIDLAGGSQVVFQADMQLIDAADRDQALESAAANIQRRVDLFGLSESLVQTSKLGADYRLIVELPGVEDVSQAIALIGQTAQLDFRALAPEATAAAALTDFQPTGLTGADLARSAVQFEPNTGEPVVGLEFSAAGAQQFAQITEANVGKPVAIFLDEVPLMTPRVDEPITGGQAIIRGQFELQQAKTLSVQLNAGALPVPIKIIQQRNIGAILGETSVQKSVRAGLIGLLMVVLFMAAYYGRLGLLADLGLVIYGLITLALYKLLPVTLTLPGVAGFLLSMGMAVDSNILIFERMKEEERAGKAHAVAMELGFGRAWDSIRDANICTLITCFILFNPFNWSFLNTSGLVRGFALTLSLGVFLSLFTGVVVSRTLLRTFSKSQ</sequence>
<keyword evidence="3 9" id="KW-1003">Cell membrane</keyword>
<comment type="caution">
    <text evidence="9">Lacks conserved residue(s) required for the propagation of feature annotation.</text>
</comment>
<keyword evidence="4 9" id="KW-0812">Transmembrane</keyword>
<dbReference type="GO" id="GO:0006605">
    <property type="term" value="P:protein targeting"/>
    <property type="evidence" value="ECO:0007669"/>
    <property type="project" value="UniProtKB-UniRule"/>
</dbReference>
<comment type="subunit">
    <text evidence="9">Forms a complex with SecF. Part of the essential Sec protein translocation apparatus which comprises SecA, SecYEG and auxiliary proteins SecDF. Other proteins may also be involved.</text>
</comment>
<dbReference type="InterPro" id="IPR055344">
    <property type="entry name" value="SecD_SecF_C_bact"/>
</dbReference>
<dbReference type="GO" id="GO:0065002">
    <property type="term" value="P:intracellular protein transmembrane transport"/>
    <property type="evidence" value="ECO:0007669"/>
    <property type="project" value="UniProtKB-UniRule"/>
</dbReference>
<reference evidence="14" key="1">
    <citation type="submission" date="2017-09" db="EMBL/GenBank/DDBJ databases">
        <title>Depth-based differentiation of microbial function through sediment-hosted aquifers and enrichment of novel symbionts in the deep terrestrial subsurface.</title>
        <authorList>
            <person name="Probst A.J."/>
            <person name="Ladd B."/>
            <person name="Jarett J.K."/>
            <person name="Geller-Mcgrath D.E."/>
            <person name="Sieber C.M.K."/>
            <person name="Emerson J.B."/>
            <person name="Anantharaman K."/>
            <person name="Thomas B.C."/>
            <person name="Malmstrom R."/>
            <person name="Stieglmeier M."/>
            <person name="Klingl A."/>
            <person name="Woyke T."/>
            <person name="Ryan C.M."/>
            <person name="Banfield J.F."/>
        </authorList>
    </citation>
    <scope>NUCLEOTIDE SEQUENCE [LARGE SCALE GENOMIC DNA]</scope>
</reference>
<evidence type="ECO:0000256" key="5">
    <source>
        <dbReference type="ARBA" id="ARBA00022927"/>
    </source>
</evidence>
<dbReference type="InterPro" id="IPR054384">
    <property type="entry name" value="SecDF_P1_head"/>
</dbReference>
<dbReference type="GO" id="GO:0015450">
    <property type="term" value="F:protein-transporting ATPase activity"/>
    <property type="evidence" value="ECO:0007669"/>
    <property type="project" value="InterPro"/>
</dbReference>
<comment type="function">
    <text evidence="9">Part of the Sec protein translocase complex. Interacts with the SecYEG preprotein conducting channel. SecDF uses the proton motive force (PMF) to complete protein translocation after the ATP-dependent function of SecA.</text>
</comment>
<feature type="transmembrane region" description="Helical" evidence="9">
    <location>
        <begin position="309"/>
        <end position="329"/>
    </location>
</feature>
<organism evidence="13 14">
    <name type="scientific">Candidatus Shapirobacteria bacterium CG10_big_fil_rev_8_21_14_0_10_48_15</name>
    <dbReference type="NCBI Taxonomy" id="1974484"/>
    <lineage>
        <taxon>Bacteria</taxon>
        <taxon>Candidatus Shapironibacteriota</taxon>
    </lineage>
</organism>
<keyword evidence="6 9" id="KW-1133">Transmembrane helix</keyword>
<evidence type="ECO:0000256" key="2">
    <source>
        <dbReference type="ARBA" id="ARBA00022448"/>
    </source>
</evidence>
<keyword evidence="5 9" id="KW-0653">Protein transport</keyword>
<feature type="domain" description="SecDF P1 head subdomain" evidence="12">
    <location>
        <begin position="168"/>
        <end position="263"/>
    </location>
</feature>
<keyword evidence="8 9" id="KW-0472">Membrane</keyword>
<evidence type="ECO:0000259" key="10">
    <source>
        <dbReference type="Pfam" id="PF02355"/>
    </source>
</evidence>
<dbReference type="Proteomes" id="UP000231579">
    <property type="component" value="Unassembled WGS sequence"/>
</dbReference>